<evidence type="ECO:0000256" key="1">
    <source>
        <dbReference type="ARBA" id="ARBA00022723"/>
    </source>
</evidence>
<reference evidence="9" key="2">
    <citation type="submission" date="2020-05" db="UniProtKB">
        <authorList>
            <consortium name="EnsemblMetazoa"/>
        </authorList>
    </citation>
    <scope>IDENTIFICATION</scope>
    <source>
        <strain evidence="9">wikel</strain>
    </source>
</reference>
<dbReference type="SMART" id="SM00980">
    <property type="entry name" value="THAP"/>
    <property type="match status" value="1"/>
</dbReference>
<dbReference type="GO" id="GO:0003677">
    <property type="term" value="F:DNA binding"/>
    <property type="evidence" value="ECO:0007669"/>
    <property type="project" value="UniProtKB-UniRule"/>
</dbReference>
<evidence type="ECO:0000313" key="10">
    <source>
        <dbReference type="Proteomes" id="UP000001555"/>
    </source>
</evidence>
<dbReference type="VEuPathDB" id="VectorBase:ISCI009276"/>
<protein>
    <submittedName>
        <fullName evidence="8 9">THAP domain-containing protein, putative</fullName>
    </submittedName>
</protein>
<dbReference type="PANTHER" id="PTHR47696:SF2">
    <property type="entry name" value="PROVISIONAL ORTHOLOG OF THAP DOMAIN CONTAINING 1"/>
    <property type="match status" value="1"/>
</dbReference>
<evidence type="ECO:0000256" key="5">
    <source>
        <dbReference type="PROSITE-ProRule" id="PRU00309"/>
    </source>
</evidence>
<proteinExistence type="evidence at protein level"/>
<evidence type="ECO:0000313" key="8">
    <source>
        <dbReference type="EMBL" id="EEC12514.1"/>
    </source>
</evidence>
<evidence type="ECO:0000256" key="4">
    <source>
        <dbReference type="ARBA" id="ARBA00023125"/>
    </source>
</evidence>
<dbReference type="PROSITE" id="PS50950">
    <property type="entry name" value="ZF_THAP"/>
    <property type="match status" value="1"/>
</dbReference>
<dbReference type="HOGENOM" id="CLU_076186_2_1_1"/>
<dbReference type="PaxDb" id="6945-B7Q0Z2"/>
<evidence type="ECO:0000313" key="9">
    <source>
        <dbReference type="EnsemblMetazoa" id="ISCW009276-PA"/>
    </source>
</evidence>
<evidence type="ECO:0000256" key="2">
    <source>
        <dbReference type="ARBA" id="ARBA00022771"/>
    </source>
</evidence>
<dbReference type="PANTHER" id="PTHR47696">
    <property type="entry name" value="THAP DOMAIN-CONTAINING PROTEIN 2"/>
    <property type="match status" value="1"/>
</dbReference>
<dbReference type="GO" id="GO:0008270">
    <property type="term" value="F:zinc ion binding"/>
    <property type="evidence" value="ECO:0007669"/>
    <property type="project" value="UniProtKB-KW"/>
</dbReference>
<dbReference type="STRING" id="6945.B7Q0Z2"/>
<organism>
    <name type="scientific">Ixodes scapularis</name>
    <name type="common">Black-legged tick</name>
    <name type="synonym">Deer tick</name>
    <dbReference type="NCBI Taxonomy" id="6945"/>
    <lineage>
        <taxon>Eukaryota</taxon>
        <taxon>Metazoa</taxon>
        <taxon>Ecdysozoa</taxon>
        <taxon>Arthropoda</taxon>
        <taxon>Chelicerata</taxon>
        <taxon>Arachnida</taxon>
        <taxon>Acari</taxon>
        <taxon>Parasitiformes</taxon>
        <taxon>Ixodida</taxon>
        <taxon>Ixodoidea</taxon>
        <taxon>Ixodidae</taxon>
        <taxon>Ixodinae</taxon>
        <taxon>Ixodes</taxon>
    </lineage>
</organism>
<evidence type="ECO:0007829" key="11">
    <source>
        <dbReference type="PeptideAtlas" id="B7Q0Z2"/>
    </source>
</evidence>
<dbReference type="InParanoid" id="B7Q0Z2"/>
<gene>
    <name evidence="8" type="ORF">IscW_ISCW009276</name>
</gene>
<dbReference type="InterPro" id="IPR026521">
    <property type="entry name" value="THAP2"/>
</dbReference>
<dbReference type="EnsemblMetazoa" id="ISCW009276-RA">
    <property type="protein sequence ID" value="ISCW009276-PA"/>
    <property type="gene ID" value="ISCW009276"/>
</dbReference>
<reference evidence="8 10" key="1">
    <citation type="submission" date="2008-03" db="EMBL/GenBank/DDBJ databases">
        <title>Annotation of Ixodes scapularis.</title>
        <authorList>
            <consortium name="Ixodes scapularis Genome Project Consortium"/>
            <person name="Caler E."/>
            <person name="Hannick L.I."/>
            <person name="Bidwell S."/>
            <person name="Joardar V."/>
            <person name="Thiagarajan M."/>
            <person name="Amedeo P."/>
            <person name="Galinsky K.J."/>
            <person name="Schobel S."/>
            <person name="Inman J."/>
            <person name="Hostetler J."/>
            <person name="Miller J."/>
            <person name="Hammond M."/>
            <person name="Megy K."/>
            <person name="Lawson D."/>
            <person name="Kodira C."/>
            <person name="Sutton G."/>
            <person name="Meyer J."/>
            <person name="Hill C.A."/>
            <person name="Birren B."/>
            <person name="Nene V."/>
            <person name="Collins F."/>
            <person name="Alarcon-Chaidez F."/>
            <person name="Wikel S."/>
            <person name="Strausberg R."/>
        </authorList>
    </citation>
    <scope>NUCLEOTIDE SEQUENCE [LARGE SCALE GENOMIC DNA]</scope>
    <source>
        <strain evidence="10">Wikel</strain>
        <strain evidence="8">Wikel colony</strain>
    </source>
</reference>
<dbReference type="EMBL" id="DS834911">
    <property type="protein sequence ID" value="EEC12514.1"/>
    <property type="molecule type" value="Genomic_DNA"/>
</dbReference>
<dbReference type="Proteomes" id="UP000001555">
    <property type="component" value="Unassembled WGS sequence"/>
</dbReference>
<dbReference type="VEuPathDB" id="VectorBase:ISCW009276"/>
<dbReference type="SMART" id="SM00692">
    <property type="entry name" value="DM3"/>
    <property type="match status" value="1"/>
</dbReference>
<name>B7Q0Z2_IXOSC</name>
<feature type="domain" description="THAP-type" evidence="7">
    <location>
        <begin position="1"/>
        <end position="80"/>
    </location>
</feature>
<dbReference type="Pfam" id="PF05485">
    <property type="entry name" value="THAP"/>
    <property type="match status" value="1"/>
</dbReference>
<dbReference type="EMBL" id="ABJB010151959">
    <property type="status" value="NOT_ANNOTATED_CDS"/>
    <property type="molecule type" value="Genomic_DNA"/>
</dbReference>
<accession>B7Q0Z2</accession>
<keyword evidence="11" id="KW-1267">Proteomics identification</keyword>
<dbReference type="AlphaFoldDB" id="B7Q0Z2"/>
<evidence type="ECO:0000256" key="6">
    <source>
        <dbReference type="SAM" id="Coils"/>
    </source>
</evidence>
<evidence type="ECO:0000256" key="3">
    <source>
        <dbReference type="ARBA" id="ARBA00022833"/>
    </source>
</evidence>
<feature type="coiled-coil region" evidence="6">
    <location>
        <begin position="161"/>
        <end position="188"/>
    </location>
</feature>
<keyword evidence="1" id="KW-0479">Metal-binding</keyword>
<dbReference type="OrthoDB" id="6493801at2759"/>
<dbReference type="SUPFAM" id="SSF57716">
    <property type="entry name" value="Glucocorticoid receptor-like (DNA-binding domain)"/>
    <property type="match status" value="1"/>
</dbReference>
<keyword evidence="6" id="KW-0175">Coiled coil</keyword>
<sequence>MLFIDVRIFTSARTNGWSLLRRFPLTRPELLELWLHNLNREPGWEPNVRSVLCSDHFLEKCFDRTGQTVRLRADALPTIFAYPEDRVQDIIETVPASVKSASTGKSGGAATPAEDMECMAVSPPSSPGGSPDSARAREVAALEHSYHGTATAAKRQGPDDREVLKKKLKMSRQRVRRLEEKVSMLNDMVYSLLNQTIMEM</sequence>
<dbReference type="VEuPathDB" id="VectorBase:ISCP_026059"/>
<evidence type="ECO:0000259" key="7">
    <source>
        <dbReference type="PROSITE" id="PS50950"/>
    </source>
</evidence>
<keyword evidence="4 5" id="KW-0238">DNA-binding</keyword>
<keyword evidence="3" id="KW-0862">Zinc</keyword>
<dbReference type="InterPro" id="IPR006612">
    <property type="entry name" value="THAP_Znf"/>
</dbReference>
<keyword evidence="2 5" id="KW-0863">Zinc-finger</keyword>
<keyword evidence="10" id="KW-1185">Reference proteome</keyword>